<evidence type="ECO:0008006" key="3">
    <source>
        <dbReference type="Google" id="ProtNLM"/>
    </source>
</evidence>
<proteinExistence type="predicted"/>
<evidence type="ECO:0000313" key="2">
    <source>
        <dbReference type="Proteomes" id="UP000003947"/>
    </source>
</evidence>
<protein>
    <recommendedName>
        <fullName evidence="3">DUF2188 domain-containing protein</fullName>
    </recommendedName>
</protein>
<dbReference type="Proteomes" id="UP000003947">
    <property type="component" value="Unassembled WGS sequence"/>
</dbReference>
<reference evidence="1 2" key="1">
    <citation type="submission" date="2012-02" db="EMBL/GenBank/DDBJ databases">
        <title>Improved High-Quality Draft sequence of Microvirga sp. WSM3557.</title>
        <authorList>
            <consortium name="US DOE Joint Genome Institute"/>
            <person name="Lucas S."/>
            <person name="Han J."/>
            <person name="Lapidus A."/>
            <person name="Cheng J.-F."/>
            <person name="Goodwin L."/>
            <person name="Pitluck S."/>
            <person name="Peters L."/>
            <person name="Zhang X."/>
            <person name="Detter J.C."/>
            <person name="Han C."/>
            <person name="Tapia R."/>
            <person name="Land M."/>
            <person name="Hauser L."/>
            <person name="Kyrpides N."/>
            <person name="Ivanova N."/>
            <person name="Pagani I."/>
            <person name="Brau L."/>
            <person name="Yates R."/>
            <person name="O'Hara G."/>
            <person name="Rui T."/>
            <person name="Howieson J."/>
            <person name="Reeve W."/>
            <person name="Woyke T."/>
        </authorList>
    </citation>
    <scope>NUCLEOTIDE SEQUENCE [LARGE SCALE GENOMIC DNA]</scope>
    <source>
        <strain evidence="1 2">WSM3557</strain>
    </source>
</reference>
<dbReference type="STRING" id="864069.MicloDRAFT_00009320"/>
<dbReference type="HOGENOM" id="CLU_2667010_0_0_5"/>
<name>I4Z2E0_9HYPH</name>
<dbReference type="AlphaFoldDB" id="I4Z2E0"/>
<dbReference type="OrthoDB" id="9873463at2"/>
<organism evidence="1 2">
    <name type="scientific">Microvirga lotononidis</name>
    <dbReference type="NCBI Taxonomy" id="864069"/>
    <lineage>
        <taxon>Bacteria</taxon>
        <taxon>Pseudomonadati</taxon>
        <taxon>Pseudomonadota</taxon>
        <taxon>Alphaproteobacteria</taxon>
        <taxon>Hyphomicrobiales</taxon>
        <taxon>Methylobacteriaceae</taxon>
        <taxon>Microvirga</taxon>
    </lineage>
</organism>
<dbReference type="RefSeq" id="WP_009489571.1">
    <property type="nucleotide sequence ID" value="NZ_CP141049.1"/>
</dbReference>
<dbReference type="EMBL" id="JH660638">
    <property type="protein sequence ID" value="EIM30382.1"/>
    <property type="molecule type" value="Genomic_DNA"/>
</dbReference>
<evidence type="ECO:0000313" key="1">
    <source>
        <dbReference type="EMBL" id="EIM30382.1"/>
    </source>
</evidence>
<keyword evidence="2" id="KW-1185">Reference proteome</keyword>
<dbReference type="PATRIC" id="fig|864069.3.peg.1037"/>
<sequence length="75" mass="8108">MDDYFVIQPIGGLWTVVSSEIIVARCPTLPEAIKAAVQVASRTAAYGRRVQVLVDEPEGGRAIIWDSTRDGYSAA</sequence>
<accession>I4Z2E0</accession>
<gene>
    <name evidence="1" type="ORF">MicloDRAFT_00009320</name>
</gene>